<evidence type="ECO:0000256" key="2">
    <source>
        <dbReference type="SAM" id="MobiDB-lite"/>
    </source>
</evidence>
<dbReference type="InterPro" id="IPR008984">
    <property type="entry name" value="SMAD_FHA_dom_sf"/>
</dbReference>
<keyword evidence="6" id="KW-1185">Reference proteome</keyword>
<dbReference type="SMART" id="SM00240">
    <property type="entry name" value="FHA"/>
    <property type="match status" value="1"/>
</dbReference>
<feature type="transmembrane region" description="Helical" evidence="3">
    <location>
        <begin position="456"/>
        <end position="476"/>
    </location>
</feature>
<evidence type="ECO:0000256" key="3">
    <source>
        <dbReference type="SAM" id="Phobius"/>
    </source>
</evidence>
<dbReference type="Pfam" id="PF00498">
    <property type="entry name" value="FHA"/>
    <property type="match status" value="1"/>
</dbReference>
<dbReference type="EMBL" id="CP049009">
    <property type="protein sequence ID" value="QID86808.1"/>
    <property type="molecule type" value="Genomic_DNA"/>
</dbReference>
<dbReference type="PROSITE" id="PS50006">
    <property type="entry name" value="FHA_DOMAIN"/>
    <property type="match status" value="1"/>
</dbReference>
<dbReference type="InterPro" id="IPR000253">
    <property type="entry name" value="FHA_dom"/>
</dbReference>
<keyword evidence="3" id="KW-0812">Transmembrane</keyword>
<evidence type="ECO:0000313" key="6">
    <source>
        <dbReference type="Proteomes" id="UP000501346"/>
    </source>
</evidence>
<keyword evidence="3" id="KW-0472">Membrane</keyword>
<keyword evidence="1" id="KW-0175">Coiled coil</keyword>
<dbReference type="SUPFAM" id="SSF49879">
    <property type="entry name" value="SMAD/FHA domain"/>
    <property type="match status" value="1"/>
</dbReference>
<sequence length="479" mass="54270">MTDSGPEFSKEEHSNSPSKQHTRNNSIPKNTKLSNILNSSPKRLADKYDKRKSDFSKGFLPHNISRTPRRKYTYILVLTSLNGTFERKHVMVPFKPDGLKLGRPVANSNNNSNSSLRGGKKLDSHAFSQVRSDNGNFDSRVLSRNHALLSCDPLTGKIYIRDLKSSNGTFINGHRIGSNDVEIKVGDVIDLGTDIDTKIEHRKISATVEELFIQPLLEAPIPQEDLDVHDCGTISKREEAAAITSYIYGDSNNLELEEVILGSETEILSGIFINNCIGTSSTLSNVIKTLATEISFSKYDNSKLQSMENFLISYTTHLEYTNKLLVEKNDQQLVKLQNGLRRKLSEKYEKIIEQNRNQIKQLERDHMFSKKSFEVKKRRSNEKQRNIEREIEDLKTRLEVERYKNSQILKKNKLKGQEPLTASKKNKDAHDTKSVPGVNPNDVGRFSIKKSLSDHLTLLTFGTISIGIIAIVFKFFTPS</sequence>
<accession>A0A6C1EBT2</accession>
<dbReference type="PANTHER" id="PTHR15715">
    <property type="entry name" value="CENTROSOMAL PROTEIN OF 170 KDA"/>
    <property type="match status" value="1"/>
</dbReference>
<evidence type="ECO:0000256" key="1">
    <source>
        <dbReference type="SAM" id="Coils"/>
    </source>
</evidence>
<protein>
    <submittedName>
        <fullName evidence="5">Factor arrest protein 10</fullName>
    </submittedName>
</protein>
<dbReference type="AlphaFoldDB" id="A0A6C1EBT2"/>
<feature type="domain" description="FHA" evidence="4">
    <location>
        <begin position="116"/>
        <end position="176"/>
    </location>
</feature>
<dbReference type="Proteomes" id="UP000501346">
    <property type="component" value="Chromosome SeXII"/>
</dbReference>
<evidence type="ECO:0000259" key="4">
    <source>
        <dbReference type="PROSITE" id="PS50006"/>
    </source>
</evidence>
<dbReference type="InterPro" id="IPR051176">
    <property type="entry name" value="Cent_Immune-Sig_Mod"/>
</dbReference>
<proteinExistence type="predicted"/>
<dbReference type="GO" id="GO:0005737">
    <property type="term" value="C:cytoplasm"/>
    <property type="evidence" value="ECO:0007669"/>
    <property type="project" value="TreeGrafter"/>
</dbReference>
<feature type="compositionally biased region" description="Polar residues" evidence="2">
    <location>
        <begin position="15"/>
        <end position="41"/>
    </location>
</feature>
<dbReference type="OrthoDB" id="687730at2759"/>
<dbReference type="CDD" id="cd22695">
    <property type="entry name" value="FHA_VPS64-like"/>
    <property type="match status" value="1"/>
</dbReference>
<dbReference type="PANTHER" id="PTHR15715:SF37">
    <property type="entry name" value="LD47843P"/>
    <property type="match status" value="1"/>
</dbReference>
<organism evidence="5 6">
    <name type="scientific">Saccharomyces pastorianus</name>
    <name type="common">Lager yeast</name>
    <name type="synonym">Saccharomyces cerevisiae x Saccharomyces eubayanus</name>
    <dbReference type="NCBI Taxonomy" id="27292"/>
    <lineage>
        <taxon>Eukaryota</taxon>
        <taxon>Fungi</taxon>
        <taxon>Dikarya</taxon>
        <taxon>Ascomycota</taxon>
        <taxon>Saccharomycotina</taxon>
        <taxon>Saccharomycetes</taxon>
        <taxon>Saccharomycetales</taxon>
        <taxon>Saccharomycetaceae</taxon>
        <taxon>Saccharomyces</taxon>
    </lineage>
</organism>
<gene>
    <name evidence="5" type="primary">FAR10_2</name>
    <name evidence="5" type="ORF">GRS66_009451</name>
</gene>
<evidence type="ECO:0000313" key="5">
    <source>
        <dbReference type="EMBL" id="QID86808.1"/>
    </source>
</evidence>
<feature type="region of interest" description="Disordered" evidence="2">
    <location>
        <begin position="414"/>
        <end position="440"/>
    </location>
</feature>
<keyword evidence="3" id="KW-1133">Transmembrane helix</keyword>
<feature type="region of interest" description="Disordered" evidence="2">
    <location>
        <begin position="1"/>
        <end position="43"/>
    </location>
</feature>
<feature type="coiled-coil region" evidence="1">
    <location>
        <begin position="341"/>
        <end position="404"/>
    </location>
</feature>
<name>A0A6C1EBT2_SACPS</name>
<reference evidence="5 6" key="1">
    <citation type="journal article" date="2019" name="BMC Genomics">
        <title>Chromosome level assembly and comparative genome analysis confirm lager-brewing yeasts originated from a single hybridization.</title>
        <authorList>
            <person name="Salazar A.N."/>
            <person name="Gorter de Vries A.R."/>
            <person name="van den Broek M."/>
            <person name="Brouwers N."/>
            <person name="de la Torre Cortes P."/>
            <person name="Kuijpers N.G.A."/>
            <person name="Daran J.G."/>
            <person name="Abeel T."/>
        </authorList>
    </citation>
    <scope>NUCLEOTIDE SEQUENCE [LARGE SCALE GENOMIC DNA]</scope>
    <source>
        <strain evidence="5 6">CBS 1483</strain>
    </source>
</reference>
<dbReference type="Gene3D" id="2.60.200.20">
    <property type="match status" value="1"/>
</dbReference>